<gene>
    <name evidence="2" type="ORF">NRB56_04000</name>
</gene>
<evidence type="ECO:0000259" key="1">
    <source>
        <dbReference type="Pfam" id="PF00535"/>
    </source>
</evidence>
<dbReference type="PANTHER" id="PTHR22916:SF3">
    <property type="entry name" value="UDP-GLCNAC:BETAGAL BETA-1,3-N-ACETYLGLUCOSAMINYLTRANSFERASE-LIKE PROTEIN 1"/>
    <property type="match status" value="1"/>
</dbReference>
<proteinExistence type="predicted"/>
<comment type="caution">
    <text evidence="2">The sequence shown here is derived from an EMBL/GenBank/DDBJ whole genome shotgun (WGS) entry which is preliminary data.</text>
</comment>
<dbReference type="AlphaFoldDB" id="A0A7K0DGS6"/>
<dbReference type="InterPro" id="IPR001173">
    <property type="entry name" value="Glyco_trans_2-like"/>
</dbReference>
<dbReference type="Proteomes" id="UP000431401">
    <property type="component" value="Unassembled WGS sequence"/>
</dbReference>
<protein>
    <recommendedName>
        <fullName evidence="1">Glycosyltransferase 2-like domain-containing protein</fullName>
    </recommendedName>
</protein>
<dbReference type="Pfam" id="PF00535">
    <property type="entry name" value="Glycos_transf_2"/>
    <property type="match status" value="1"/>
</dbReference>
<name>A0A7K0DGS6_9NOCA</name>
<organism evidence="2 3">
    <name type="scientific">Nocardia aurantia</name>
    <dbReference type="NCBI Taxonomy" id="2585199"/>
    <lineage>
        <taxon>Bacteria</taxon>
        <taxon>Bacillati</taxon>
        <taxon>Actinomycetota</taxon>
        <taxon>Actinomycetes</taxon>
        <taxon>Mycobacteriales</taxon>
        <taxon>Nocardiaceae</taxon>
        <taxon>Nocardia</taxon>
    </lineage>
</organism>
<accession>A0A7K0DGS6</accession>
<keyword evidence="3" id="KW-1185">Reference proteome</keyword>
<dbReference type="InterPro" id="IPR029044">
    <property type="entry name" value="Nucleotide-diphossugar_trans"/>
</dbReference>
<dbReference type="GO" id="GO:0016758">
    <property type="term" value="F:hexosyltransferase activity"/>
    <property type="evidence" value="ECO:0007669"/>
    <property type="project" value="UniProtKB-ARBA"/>
</dbReference>
<evidence type="ECO:0000313" key="3">
    <source>
        <dbReference type="Proteomes" id="UP000431401"/>
    </source>
</evidence>
<reference evidence="2 3" key="1">
    <citation type="submission" date="2019-10" db="EMBL/GenBank/DDBJ databases">
        <title>Nocardia macrotermitis sp. nov. and Nocardia aurantia sp. nov., isolated from the gut of fungus growing-termite Macrotermes natalensis.</title>
        <authorList>
            <person name="Benndorf R."/>
            <person name="Schwitalla J."/>
            <person name="Martin K."/>
            <person name="De Beer W."/>
            <person name="Kaster A.-K."/>
            <person name="Vollmers J."/>
            <person name="Poulsen M."/>
            <person name="Beemelmanns C."/>
        </authorList>
    </citation>
    <scope>NUCLEOTIDE SEQUENCE [LARGE SCALE GENOMIC DNA]</scope>
    <source>
        <strain evidence="2 3">RB56</strain>
    </source>
</reference>
<dbReference type="PANTHER" id="PTHR22916">
    <property type="entry name" value="GLYCOSYLTRANSFERASE"/>
    <property type="match status" value="1"/>
</dbReference>
<dbReference type="EMBL" id="WEGI01000001">
    <property type="protein sequence ID" value="MQY24847.1"/>
    <property type="molecule type" value="Genomic_DNA"/>
</dbReference>
<evidence type="ECO:0000313" key="2">
    <source>
        <dbReference type="EMBL" id="MQY24847.1"/>
    </source>
</evidence>
<dbReference type="SUPFAM" id="SSF53448">
    <property type="entry name" value="Nucleotide-diphospho-sugar transferases"/>
    <property type="match status" value="1"/>
</dbReference>
<feature type="domain" description="Glycosyltransferase 2-like" evidence="1">
    <location>
        <begin position="24"/>
        <end position="190"/>
    </location>
</feature>
<dbReference type="Gene3D" id="3.90.550.10">
    <property type="entry name" value="Spore Coat Polysaccharide Biosynthesis Protein SpsA, Chain A"/>
    <property type="match status" value="1"/>
</dbReference>
<sequence length="297" mass="32445">MAGGSAGWVVGWRGSRGGLAISLSICVPAYNAAGTLATTMRSILDQDADFELLVLDNASTDGTGDVARGFDDPRVRVHRNERVLPIGDNWNRAVEISSGELVKVVCADDILMPGTLQAQLDLMRDDEIALSSTKFDVIDEVGEVEDSGLGLPGLVGAQSVLSLMRAIVRHGPAEFGPTAAAMFRRRDFQRVGGFRGDLVFPMDVDLFARVCESGAFYGMPDVSAAWRNSSFNLCSRTSTVSKLTEQARFHHRLGREYPELVARGDVIAGDLRLVRQALQRLQIRTMAILRRRPDLLR</sequence>